<feature type="compositionally biased region" description="Low complexity" evidence="5">
    <location>
        <begin position="171"/>
        <end position="194"/>
    </location>
</feature>
<keyword evidence="2 4" id="KW-0863">Zinc-finger</keyword>
<dbReference type="Gene3D" id="3.30.60.90">
    <property type="match status" value="1"/>
</dbReference>
<feature type="domain" description="ZZ-type" evidence="6">
    <location>
        <begin position="329"/>
        <end position="388"/>
    </location>
</feature>
<reference evidence="8" key="1">
    <citation type="journal article" date="2018" name="Nat. Microbiol.">
        <title>Leveraging single-cell genomics to expand the fungal tree of life.</title>
        <authorList>
            <person name="Ahrendt S.R."/>
            <person name="Quandt C.A."/>
            <person name="Ciobanu D."/>
            <person name="Clum A."/>
            <person name="Salamov A."/>
            <person name="Andreopoulos B."/>
            <person name="Cheng J.F."/>
            <person name="Woyke T."/>
            <person name="Pelin A."/>
            <person name="Henrissat B."/>
            <person name="Reynolds N.K."/>
            <person name="Benny G.L."/>
            <person name="Smith M.E."/>
            <person name="James T.Y."/>
            <person name="Grigoriev I.V."/>
        </authorList>
    </citation>
    <scope>NUCLEOTIDE SEQUENCE [LARGE SCALE GENOMIC DNA]</scope>
    <source>
        <strain evidence="8">Baker2002</strain>
    </source>
</reference>
<proteinExistence type="predicted"/>
<evidence type="ECO:0000256" key="3">
    <source>
        <dbReference type="ARBA" id="ARBA00022833"/>
    </source>
</evidence>
<dbReference type="GO" id="GO:0008270">
    <property type="term" value="F:zinc ion binding"/>
    <property type="evidence" value="ECO:0007669"/>
    <property type="project" value="UniProtKB-KW"/>
</dbReference>
<dbReference type="PANTHER" id="PTHR20930">
    <property type="entry name" value="OVARIAN CARCINOMA ANTIGEN CA125-RELATED"/>
    <property type="match status" value="1"/>
</dbReference>
<evidence type="ECO:0000313" key="8">
    <source>
        <dbReference type="Proteomes" id="UP000268321"/>
    </source>
</evidence>
<evidence type="ECO:0000259" key="6">
    <source>
        <dbReference type="PROSITE" id="PS50135"/>
    </source>
</evidence>
<feature type="region of interest" description="Disordered" evidence="5">
    <location>
        <begin position="794"/>
        <end position="828"/>
    </location>
</feature>
<dbReference type="EMBL" id="ML004500">
    <property type="protein sequence ID" value="RKP29222.1"/>
    <property type="molecule type" value="Genomic_DNA"/>
</dbReference>
<keyword evidence="3" id="KW-0862">Zinc</keyword>
<keyword evidence="1" id="KW-0479">Metal-binding</keyword>
<feature type="compositionally biased region" description="Low complexity" evidence="5">
    <location>
        <begin position="755"/>
        <end position="771"/>
    </location>
</feature>
<dbReference type="Proteomes" id="UP000268321">
    <property type="component" value="Unassembled WGS sequence"/>
</dbReference>
<dbReference type="SUPFAM" id="SSF57850">
    <property type="entry name" value="RING/U-box"/>
    <property type="match status" value="1"/>
</dbReference>
<gene>
    <name evidence="7" type="ORF">METBISCDRAFT_24429</name>
</gene>
<name>A0A4P9ZA90_9ASCO</name>
<dbReference type="AlphaFoldDB" id="A0A4P9ZA90"/>
<feature type="region of interest" description="Disordered" evidence="5">
    <location>
        <begin position="742"/>
        <end position="773"/>
    </location>
</feature>
<dbReference type="InterPro" id="IPR000433">
    <property type="entry name" value="Znf_ZZ"/>
</dbReference>
<organism evidence="7 8">
    <name type="scientific">Metschnikowia bicuspidata</name>
    <dbReference type="NCBI Taxonomy" id="27322"/>
    <lineage>
        <taxon>Eukaryota</taxon>
        <taxon>Fungi</taxon>
        <taxon>Dikarya</taxon>
        <taxon>Ascomycota</taxon>
        <taxon>Saccharomycotina</taxon>
        <taxon>Pichiomycetes</taxon>
        <taxon>Metschnikowiaceae</taxon>
        <taxon>Metschnikowia</taxon>
    </lineage>
</organism>
<dbReference type="SMART" id="SM00291">
    <property type="entry name" value="ZnF_ZZ"/>
    <property type="match status" value="1"/>
</dbReference>
<evidence type="ECO:0000313" key="7">
    <source>
        <dbReference type="EMBL" id="RKP29222.1"/>
    </source>
</evidence>
<dbReference type="PANTHER" id="PTHR20930:SF0">
    <property type="entry name" value="PROTEIN ILRUN"/>
    <property type="match status" value="1"/>
</dbReference>
<keyword evidence="8" id="KW-1185">Reference proteome</keyword>
<feature type="region of interest" description="Disordered" evidence="5">
    <location>
        <begin position="171"/>
        <end position="208"/>
    </location>
</feature>
<protein>
    <recommendedName>
        <fullName evidence="6">ZZ-type domain-containing protein</fullName>
    </recommendedName>
</protein>
<evidence type="ECO:0000256" key="4">
    <source>
        <dbReference type="PROSITE-ProRule" id="PRU00228"/>
    </source>
</evidence>
<dbReference type="Pfam" id="PF00569">
    <property type="entry name" value="ZZ"/>
    <property type="match status" value="1"/>
</dbReference>
<feature type="compositionally biased region" description="Basic and acidic residues" evidence="5">
    <location>
        <begin position="804"/>
        <end position="824"/>
    </location>
</feature>
<dbReference type="InterPro" id="IPR043145">
    <property type="entry name" value="Znf_ZZ_sf"/>
</dbReference>
<dbReference type="OrthoDB" id="661148at2759"/>
<evidence type="ECO:0000256" key="1">
    <source>
        <dbReference type="ARBA" id="ARBA00022723"/>
    </source>
</evidence>
<evidence type="ECO:0000256" key="5">
    <source>
        <dbReference type="SAM" id="MobiDB-lite"/>
    </source>
</evidence>
<accession>A0A4P9ZA90</accession>
<evidence type="ECO:0000256" key="2">
    <source>
        <dbReference type="ARBA" id="ARBA00022771"/>
    </source>
</evidence>
<dbReference type="PROSITE" id="PS50135">
    <property type="entry name" value="ZF_ZZ_2"/>
    <property type="match status" value="1"/>
</dbReference>
<sequence>MNDSQQITVHVMLVDCNEISESQTVLSLLEVVSLMSKPALLRFVFNNVFHRNIAVDASFVAQCVAKRKLKKHRMFVPLEARADFDDMRRSLRVKNHVLLLVRRHVCSRPATAVHECSEGLMALDSPETPGLDNVDDPPLEAPDSVLYARASRFDQGPQPGQNTQLVQNIQTGQGTQSGQETQTDQNTQYTQGTQTGRGNSAGSDPAFLDPVEQLHGAINELRHSGLWFGLRSFTATAAANHLDRRSTRVQSLAVAFNDNAASFSHLLNGTASTLTNAINQNASQLAEVLLQSYAKPHPPVQASARVPTAPTTLRVQEPAFEPSNAPVVHRDVVCDGCYPDTDGAFITGVRYKCLVCRNFDMCAACFNSNNAFDHNMMHPMMAVRFPGLFSVVPPSRQATSEDFQKIIRRHVHGDNAAHLLQELQQRGPAGFLEHFAEFIVKAAGAQASSGVSPSTASVSAVSASAASSSTASASAACPSTTSASAATPSVGSAAAPAVGPISAATLSVSSNSGGIELKDGYKTALASLISSKATTLLSPVIPENDVVRVDQTTLVDVELHTKEPTAPVAVPGSKTHPLDVFLYPTGPRLATLRVTNNGAETLQCEPLVVEVVDFLGTSLVRLSLTLKRGIKPKRTNTFNIGLSNAHFKHPMQVRLRSGIVSGYCELKTGVFTRSMFLQSPVTEQETAAEFSSASSNQEVPQVEKAVQEAVQECENVVEEPSEGLCAVEAPVVAAEPDVAVEAQTDEKSGHSVIFPSLSASASQPDQSSKPDPSFERSLYIESYASLSSPESFCELKSASEQFSEEEKKESFEERNETEKEHTGDGFDLVTVSEAEDFSEFGDEYEVLSPAASHEG</sequence>
<dbReference type="CDD" id="cd02340">
    <property type="entry name" value="ZZ_NBR1_like"/>
    <property type="match status" value="1"/>
</dbReference>